<sequence>MKCPFLWVGLSQLWHAVSRNAERHRGDRTHSVCTQVLRQPLGSSLMFYGRKIMRKVTTLPNTLVGNTAAPRQRVRKRTKVLSLAKRILRFKKEYPTLQPKEPPPSLLEADLTEFDVKNSHLPSEVLYMLKNVRVLGHFEKPLFLELCKHMVFVQLLEGEHVFRPGEPDTSIYVVQDGRLEVCIQDAVRAWRRAGWPWGRALGALPSLMCPKFSVEKLAQNLETDFDLPLGTAALDAHALRAGTPLHFPRHIVSVWLCGFGFWLCL</sequence>
<dbReference type="Gene3D" id="2.60.120.10">
    <property type="entry name" value="Jelly Rolls"/>
    <property type="match status" value="1"/>
</dbReference>
<reference evidence="2" key="1">
    <citation type="submission" date="2025-08" db="UniProtKB">
        <authorList>
            <consortium name="Ensembl"/>
        </authorList>
    </citation>
    <scope>IDENTIFICATION</scope>
</reference>
<dbReference type="PROSITE" id="PS50042">
    <property type="entry name" value="CNMP_BINDING_3"/>
    <property type="match status" value="1"/>
</dbReference>
<evidence type="ECO:0000313" key="3">
    <source>
        <dbReference type="Proteomes" id="UP000694726"/>
    </source>
</evidence>
<name>A0A8D0QI64_PIG</name>
<dbReference type="SUPFAM" id="SSF51206">
    <property type="entry name" value="cAMP-binding domain-like"/>
    <property type="match status" value="1"/>
</dbReference>
<feature type="domain" description="Cyclic nucleotide-binding" evidence="1">
    <location>
        <begin position="134"/>
        <end position="181"/>
    </location>
</feature>
<dbReference type="Proteomes" id="UP000694726">
    <property type="component" value="Unplaced"/>
</dbReference>
<protein>
    <recommendedName>
        <fullName evidence="1">Cyclic nucleotide-binding domain-containing protein</fullName>
    </recommendedName>
</protein>
<dbReference type="Ensembl" id="ENSSSCT00015110821.1">
    <property type="protein sequence ID" value="ENSSSCP00015047438.1"/>
    <property type="gene ID" value="ENSSSCG00015081245.1"/>
</dbReference>
<dbReference type="InterPro" id="IPR014710">
    <property type="entry name" value="RmlC-like_jellyroll"/>
</dbReference>
<evidence type="ECO:0000259" key="1">
    <source>
        <dbReference type="PROSITE" id="PS50042"/>
    </source>
</evidence>
<dbReference type="InterPro" id="IPR000595">
    <property type="entry name" value="cNMP-bd_dom"/>
</dbReference>
<organism evidence="2 3">
    <name type="scientific">Sus scrofa</name>
    <name type="common">Pig</name>
    <dbReference type="NCBI Taxonomy" id="9823"/>
    <lineage>
        <taxon>Eukaryota</taxon>
        <taxon>Metazoa</taxon>
        <taxon>Chordata</taxon>
        <taxon>Craniata</taxon>
        <taxon>Vertebrata</taxon>
        <taxon>Euteleostomi</taxon>
        <taxon>Mammalia</taxon>
        <taxon>Eutheria</taxon>
        <taxon>Laurasiatheria</taxon>
        <taxon>Artiodactyla</taxon>
        <taxon>Suina</taxon>
        <taxon>Suidae</taxon>
        <taxon>Sus</taxon>
    </lineage>
</organism>
<accession>A0A8D0QI64</accession>
<dbReference type="CDD" id="cd00038">
    <property type="entry name" value="CAP_ED"/>
    <property type="match status" value="1"/>
</dbReference>
<evidence type="ECO:0000313" key="2">
    <source>
        <dbReference type="Ensembl" id="ENSSSCP00015047438.1"/>
    </source>
</evidence>
<dbReference type="AlphaFoldDB" id="A0A8D0QI64"/>
<proteinExistence type="predicted"/>
<dbReference type="InterPro" id="IPR018490">
    <property type="entry name" value="cNMP-bd_dom_sf"/>
</dbReference>